<name>A0A511JNA2_9CELL</name>
<reference evidence="15 16" key="1">
    <citation type="submission" date="2019-07" db="EMBL/GenBank/DDBJ databases">
        <title>Whole genome shotgun sequence of Cellulomonas terrae NBRC 100819.</title>
        <authorList>
            <person name="Hosoyama A."/>
            <person name="Uohara A."/>
            <person name="Ohji S."/>
            <person name="Ichikawa N."/>
        </authorList>
    </citation>
    <scope>NUCLEOTIDE SEQUENCE [LARGE SCALE GENOMIC DNA]</scope>
    <source>
        <strain evidence="15 16">NBRC 100819</strain>
    </source>
</reference>
<dbReference type="GO" id="GO:0000155">
    <property type="term" value="F:phosphorelay sensor kinase activity"/>
    <property type="evidence" value="ECO:0007669"/>
    <property type="project" value="InterPro"/>
</dbReference>
<protein>
    <recommendedName>
        <fullName evidence="4">histidine kinase</fullName>
        <ecNumber evidence="4">2.7.13.3</ecNumber>
    </recommendedName>
</protein>
<comment type="caution">
    <text evidence="15">The sequence shown here is derived from an EMBL/GenBank/DDBJ whole genome shotgun (WGS) entry which is preliminary data.</text>
</comment>
<dbReference type="PROSITE" id="PS50885">
    <property type="entry name" value="HAMP"/>
    <property type="match status" value="1"/>
</dbReference>
<sequence>MGAWTLRRRLVVVVVALVAVVAAAMGTLSTLALRSSLTTQLDEKVVAAHRRTVDGPTFGSAARGGDEVVVPPPPVGGPYRPGQEAGTVTVEQPAGTDPADLAPAQAYTITDDGSSIALDEAQIAQLLALPTGEPVTVTLGGLGSYRALSSTAPSGTTVTALPTASVTSTVTSFVAVEVVVAALALLVAAAAGLVLVRRELRPLDRVVGTANRVARLPLDRGEVVLADRVPARDTDPATEVGQVGAALNKLLGHVELALGARHESESQVRQFVADASHELRTPLASIRGYAELVRRSPDEVPVSALQAMSRVESESERMTALLEDMLLLARLDAGRPLATEPVDLTVLAIDAVTDAHAAGPDHDWRLDLPSEDALEDALVLGDDHRLRQVLANLLSNARLHTPAGTAVTVRVRRSRDQVVLQVADDGPGIPPALRESLFQRFTRGDASRNSATGSTGLGLAIVHAVVTAHAGSITVSSTGNGTTFTVTLPAAPALSRT</sequence>
<dbReference type="Gene3D" id="3.30.565.10">
    <property type="entry name" value="Histidine kinase-like ATPase, C-terminal domain"/>
    <property type="match status" value="1"/>
</dbReference>
<keyword evidence="5" id="KW-0597">Phosphoprotein</keyword>
<dbReference type="InterPro" id="IPR036890">
    <property type="entry name" value="HATPase_C_sf"/>
</dbReference>
<keyword evidence="8 15" id="KW-0418">Kinase</keyword>
<evidence type="ECO:0000256" key="4">
    <source>
        <dbReference type="ARBA" id="ARBA00012438"/>
    </source>
</evidence>
<feature type="domain" description="Histidine kinase" evidence="13">
    <location>
        <begin position="274"/>
        <end position="492"/>
    </location>
</feature>
<dbReference type="CDD" id="cd00075">
    <property type="entry name" value="HATPase"/>
    <property type="match status" value="1"/>
</dbReference>
<keyword evidence="7 12" id="KW-0812">Transmembrane</keyword>
<feature type="transmembrane region" description="Helical" evidence="12">
    <location>
        <begin position="173"/>
        <end position="196"/>
    </location>
</feature>
<evidence type="ECO:0000256" key="10">
    <source>
        <dbReference type="ARBA" id="ARBA00023012"/>
    </source>
</evidence>
<dbReference type="InterPro" id="IPR003661">
    <property type="entry name" value="HisK_dim/P_dom"/>
</dbReference>
<dbReference type="InterPro" id="IPR004358">
    <property type="entry name" value="Sig_transdc_His_kin-like_C"/>
</dbReference>
<evidence type="ECO:0000256" key="6">
    <source>
        <dbReference type="ARBA" id="ARBA00022679"/>
    </source>
</evidence>
<evidence type="ECO:0000256" key="3">
    <source>
        <dbReference type="ARBA" id="ARBA00004236"/>
    </source>
</evidence>
<dbReference type="PANTHER" id="PTHR45436">
    <property type="entry name" value="SENSOR HISTIDINE KINASE YKOH"/>
    <property type="match status" value="1"/>
</dbReference>
<evidence type="ECO:0000256" key="5">
    <source>
        <dbReference type="ARBA" id="ARBA00022553"/>
    </source>
</evidence>
<evidence type="ECO:0000313" key="16">
    <source>
        <dbReference type="Proteomes" id="UP000321049"/>
    </source>
</evidence>
<dbReference type="Gene3D" id="1.10.287.130">
    <property type="match status" value="1"/>
</dbReference>
<dbReference type="EC" id="2.7.13.3" evidence="4"/>
<dbReference type="Pfam" id="PF00512">
    <property type="entry name" value="HisKA"/>
    <property type="match status" value="1"/>
</dbReference>
<dbReference type="RefSeq" id="WP_246123655.1">
    <property type="nucleotide sequence ID" value="NZ_BJWH01000017.1"/>
</dbReference>
<accession>A0A511JNA2</accession>
<comment type="catalytic activity">
    <reaction evidence="1">
        <text>ATP + protein L-histidine = ADP + protein N-phospho-L-histidine.</text>
        <dbReference type="EC" id="2.7.13.3"/>
    </reaction>
</comment>
<dbReference type="GO" id="GO:0005886">
    <property type="term" value="C:plasma membrane"/>
    <property type="evidence" value="ECO:0007669"/>
    <property type="project" value="UniProtKB-SubCell"/>
</dbReference>
<proteinExistence type="predicted"/>
<dbReference type="GO" id="GO:0005509">
    <property type="term" value="F:calcium ion binding"/>
    <property type="evidence" value="ECO:0007669"/>
    <property type="project" value="UniProtKB-ARBA"/>
</dbReference>
<comment type="subcellular location">
    <subcellularLocation>
        <location evidence="3">Cell membrane</location>
    </subcellularLocation>
</comment>
<dbReference type="PANTHER" id="PTHR45436:SF5">
    <property type="entry name" value="SENSOR HISTIDINE KINASE TRCS"/>
    <property type="match status" value="1"/>
</dbReference>
<dbReference type="SMART" id="SM00388">
    <property type="entry name" value="HisKA"/>
    <property type="match status" value="1"/>
</dbReference>
<keyword evidence="16" id="KW-1185">Reference proteome</keyword>
<keyword evidence="9 12" id="KW-1133">Transmembrane helix</keyword>
<dbReference type="SMART" id="SM00387">
    <property type="entry name" value="HATPase_c"/>
    <property type="match status" value="1"/>
</dbReference>
<organism evidence="15 16">
    <name type="scientific">Cellulomonas terrae</name>
    <dbReference type="NCBI Taxonomy" id="311234"/>
    <lineage>
        <taxon>Bacteria</taxon>
        <taxon>Bacillati</taxon>
        <taxon>Actinomycetota</taxon>
        <taxon>Actinomycetes</taxon>
        <taxon>Micrococcales</taxon>
        <taxon>Cellulomonadaceae</taxon>
        <taxon>Cellulomonas</taxon>
    </lineage>
</organism>
<evidence type="ECO:0000256" key="7">
    <source>
        <dbReference type="ARBA" id="ARBA00022692"/>
    </source>
</evidence>
<dbReference type="CDD" id="cd00082">
    <property type="entry name" value="HisKA"/>
    <property type="match status" value="1"/>
</dbReference>
<dbReference type="AlphaFoldDB" id="A0A511JNA2"/>
<keyword evidence="10" id="KW-0902">Two-component regulatory system</keyword>
<evidence type="ECO:0000259" key="13">
    <source>
        <dbReference type="PROSITE" id="PS50109"/>
    </source>
</evidence>
<feature type="domain" description="HAMP" evidence="14">
    <location>
        <begin position="197"/>
        <end position="259"/>
    </location>
</feature>
<evidence type="ECO:0000256" key="8">
    <source>
        <dbReference type="ARBA" id="ARBA00022777"/>
    </source>
</evidence>
<dbReference type="FunFam" id="1.10.287.130:FF:000001">
    <property type="entry name" value="Two-component sensor histidine kinase"/>
    <property type="match status" value="1"/>
</dbReference>
<evidence type="ECO:0000256" key="1">
    <source>
        <dbReference type="ARBA" id="ARBA00000085"/>
    </source>
</evidence>
<dbReference type="Proteomes" id="UP000321049">
    <property type="component" value="Unassembled WGS sequence"/>
</dbReference>
<dbReference type="FunFam" id="3.30.565.10:FF:000006">
    <property type="entry name" value="Sensor histidine kinase WalK"/>
    <property type="match status" value="1"/>
</dbReference>
<comment type="cofactor">
    <cofactor evidence="2">
        <name>a divalent metal cation</name>
        <dbReference type="ChEBI" id="CHEBI:60240"/>
    </cofactor>
</comment>
<dbReference type="PRINTS" id="PR00344">
    <property type="entry name" value="BCTRLSENSOR"/>
</dbReference>
<dbReference type="Pfam" id="PF02518">
    <property type="entry name" value="HATPase_c"/>
    <property type="match status" value="1"/>
</dbReference>
<dbReference type="Gene3D" id="6.10.340.10">
    <property type="match status" value="1"/>
</dbReference>
<evidence type="ECO:0000256" key="2">
    <source>
        <dbReference type="ARBA" id="ARBA00001968"/>
    </source>
</evidence>
<dbReference type="SMART" id="SM00304">
    <property type="entry name" value="HAMP"/>
    <property type="match status" value="1"/>
</dbReference>
<evidence type="ECO:0000259" key="14">
    <source>
        <dbReference type="PROSITE" id="PS50885"/>
    </source>
</evidence>
<dbReference type="SUPFAM" id="SSF47384">
    <property type="entry name" value="Homodimeric domain of signal transducing histidine kinase"/>
    <property type="match status" value="1"/>
</dbReference>
<dbReference type="PROSITE" id="PS50109">
    <property type="entry name" value="HIS_KIN"/>
    <property type="match status" value="1"/>
</dbReference>
<dbReference type="InterPro" id="IPR050428">
    <property type="entry name" value="TCS_sensor_his_kinase"/>
</dbReference>
<dbReference type="InterPro" id="IPR036097">
    <property type="entry name" value="HisK_dim/P_sf"/>
</dbReference>
<evidence type="ECO:0000313" key="15">
    <source>
        <dbReference type="EMBL" id="GEL99468.1"/>
    </source>
</evidence>
<gene>
    <name evidence="15" type="ORF">CTE05_30150</name>
</gene>
<keyword evidence="6" id="KW-0808">Transferase</keyword>
<dbReference type="SUPFAM" id="SSF55874">
    <property type="entry name" value="ATPase domain of HSP90 chaperone/DNA topoisomerase II/histidine kinase"/>
    <property type="match status" value="1"/>
</dbReference>
<evidence type="ECO:0000256" key="9">
    <source>
        <dbReference type="ARBA" id="ARBA00022989"/>
    </source>
</evidence>
<dbReference type="InterPro" id="IPR003594">
    <property type="entry name" value="HATPase_dom"/>
</dbReference>
<keyword evidence="11 12" id="KW-0472">Membrane</keyword>
<evidence type="ECO:0000256" key="12">
    <source>
        <dbReference type="SAM" id="Phobius"/>
    </source>
</evidence>
<dbReference type="EMBL" id="BJWH01000017">
    <property type="protein sequence ID" value="GEL99468.1"/>
    <property type="molecule type" value="Genomic_DNA"/>
</dbReference>
<evidence type="ECO:0000256" key="11">
    <source>
        <dbReference type="ARBA" id="ARBA00023136"/>
    </source>
</evidence>
<dbReference type="InterPro" id="IPR005467">
    <property type="entry name" value="His_kinase_dom"/>
</dbReference>
<dbReference type="InterPro" id="IPR003660">
    <property type="entry name" value="HAMP_dom"/>
</dbReference>